<reference evidence="5" key="1">
    <citation type="submission" date="2021-03" db="EMBL/GenBank/DDBJ databases">
        <authorList>
            <person name="Li Z."/>
            <person name="Yang C."/>
        </authorList>
    </citation>
    <scope>NUCLEOTIDE SEQUENCE</scope>
    <source>
        <strain evidence="5">Dzin_1.0</strain>
        <tissue evidence="5">Leaf</tissue>
    </source>
</reference>
<evidence type="ECO:0008006" key="7">
    <source>
        <dbReference type="Google" id="ProtNLM"/>
    </source>
</evidence>
<feature type="domain" description="Ubinuclein middle" evidence="4">
    <location>
        <begin position="425"/>
        <end position="596"/>
    </location>
</feature>
<feature type="compositionally biased region" description="Acidic residues" evidence="2">
    <location>
        <begin position="128"/>
        <end position="143"/>
    </location>
</feature>
<evidence type="ECO:0000313" key="6">
    <source>
        <dbReference type="Proteomes" id="UP001085076"/>
    </source>
</evidence>
<feature type="compositionally biased region" description="Basic and acidic residues" evidence="2">
    <location>
        <begin position="197"/>
        <end position="209"/>
    </location>
</feature>
<feature type="region of interest" description="Disordered" evidence="2">
    <location>
        <begin position="124"/>
        <end position="143"/>
    </location>
</feature>
<feature type="region of interest" description="Disordered" evidence="2">
    <location>
        <begin position="187"/>
        <end position="213"/>
    </location>
</feature>
<feature type="region of interest" description="Disordered" evidence="2">
    <location>
        <begin position="722"/>
        <end position="768"/>
    </location>
</feature>
<dbReference type="PANTHER" id="PTHR21669">
    <property type="entry name" value="CAPZ-INTERACTING PROTEIN AND RELATED PROTEINS"/>
    <property type="match status" value="1"/>
</dbReference>
<dbReference type="GO" id="GO:0006325">
    <property type="term" value="P:chromatin organization"/>
    <property type="evidence" value="ECO:0007669"/>
    <property type="project" value="TreeGrafter"/>
</dbReference>
<protein>
    <recommendedName>
        <fullName evidence="7">Hpc2-related domain-containing protein</fullName>
    </recommendedName>
</protein>
<dbReference type="InterPro" id="IPR026947">
    <property type="entry name" value="UBN_middle_dom"/>
</dbReference>
<feature type="region of interest" description="Disordered" evidence="2">
    <location>
        <begin position="675"/>
        <end position="695"/>
    </location>
</feature>
<evidence type="ECO:0000313" key="5">
    <source>
        <dbReference type="EMBL" id="KAJ0969484.1"/>
    </source>
</evidence>
<evidence type="ECO:0000256" key="1">
    <source>
        <dbReference type="ARBA" id="ARBA00022553"/>
    </source>
</evidence>
<name>A0A9D5HAK8_9LILI</name>
<evidence type="ECO:0000259" key="3">
    <source>
        <dbReference type="Pfam" id="PF08729"/>
    </source>
</evidence>
<dbReference type="AlphaFoldDB" id="A0A9D5HAK8"/>
<dbReference type="InterPro" id="IPR014840">
    <property type="entry name" value="HRD"/>
</dbReference>
<dbReference type="Proteomes" id="UP001085076">
    <property type="component" value="Miscellaneous, Linkage group lg06"/>
</dbReference>
<keyword evidence="1" id="KW-0597">Phosphoprotein</keyword>
<dbReference type="EMBL" id="JAGGNH010000006">
    <property type="protein sequence ID" value="KAJ0969484.1"/>
    <property type="molecule type" value="Genomic_DNA"/>
</dbReference>
<dbReference type="PANTHER" id="PTHR21669:SF28">
    <property type="entry name" value="YEMANUCLEIN"/>
    <property type="match status" value="1"/>
</dbReference>
<gene>
    <name evidence="5" type="ORF">J5N97_022361</name>
</gene>
<dbReference type="OrthoDB" id="68076at2759"/>
<evidence type="ECO:0000256" key="2">
    <source>
        <dbReference type="SAM" id="MobiDB-lite"/>
    </source>
</evidence>
<feature type="region of interest" description="Disordered" evidence="2">
    <location>
        <begin position="1"/>
        <end position="44"/>
    </location>
</feature>
<dbReference type="GO" id="GO:0005634">
    <property type="term" value="C:nucleus"/>
    <property type="evidence" value="ECO:0007669"/>
    <property type="project" value="TreeGrafter"/>
</dbReference>
<dbReference type="Pfam" id="PF08729">
    <property type="entry name" value="HUN"/>
    <property type="match status" value="1"/>
</dbReference>
<reference evidence="5" key="2">
    <citation type="journal article" date="2022" name="Hortic Res">
        <title>The genome of Dioscorea zingiberensis sheds light on the biosynthesis, origin and evolution of the medicinally important diosgenin saponins.</title>
        <authorList>
            <person name="Li Y."/>
            <person name="Tan C."/>
            <person name="Li Z."/>
            <person name="Guo J."/>
            <person name="Li S."/>
            <person name="Chen X."/>
            <person name="Wang C."/>
            <person name="Dai X."/>
            <person name="Yang H."/>
            <person name="Song W."/>
            <person name="Hou L."/>
            <person name="Xu J."/>
            <person name="Tong Z."/>
            <person name="Xu A."/>
            <person name="Yuan X."/>
            <person name="Wang W."/>
            <person name="Yang Q."/>
            <person name="Chen L."/>
            <person name="Sun Z."/>
            <person name="Wang K."/>
            <person name="Pan B."/>
            <person name="Chen J."/>
            <person name="Bao Y."/>
            <person name="Liu F."/>
            <person name="Qi X."/>
            <person name="Gang D.R."/>
            <person name="Wen J."/>
            <person name="Li J."/>
        </authorList>
    </citation>
    <scope>NUCLEOTIDE SEQUENCE</scope>
    <source>
        <strain evidence="5">Dzin_1.0</strain>
    </source>
</reference>
<proteinExistence type="predicted"/>
<accession>A0A9D5HAK8</accession>
<feature type="domain" description="Hpc2-related" evidence="3">
    <location>
        <begin position="129"/>
        <end position="177"/>
    </location>
</feature>
<evidence type="ECO:0000259" key="4">
    <source>
        <dbReference type="Pfam" id="PF14075"/>
    </source>
</evidence>
<organism evidence="5 6">
    <name type="scientific">Dioscorea zingiberensis</name>
    <dbReference type="NCBI Taxonomy" id="325984"/>
    <lineage>
        <taxon>Eukaryota</taxon>
        <taxon>Viridiplantae</taxon>
        <taxon>Streptophyta</taxon>
        <taxon>Embryophyta</taxon>
        <taxon>Tracheophyta</taxon>
        <taxon>Spermatophyta</taxon>
        <taxon>Magnoliopsida</taxon>
        <taxon>Liliopsida</taxon>
        <taxon>Dioscoreales</taxon>
        <taxon>Dioscoreaceae</taxon>
        <taxon>Dioscorea</taxon>
    </lineage>
</organism>
<comment type="caution">
    <text evidence="5">The sequence shown here is derived from an EMBL/GenBank/DDBJ whole genome shotgun (WGS) entry which is preliminary data.</text>
</comment>
<sequence>MDAEAAAANAGGGGPVRFPTVAVEGPTPASCSEAQTEQEDTGERQRFAVELRPGETTIVSWKRLLKESTKGGGSTLVPLPFPVFQDKVGSGGAVPSAEGELKDSPTSNRFSSVIEKIERLYMGKQSSDEEELDDIPDDDEYDTEDSFIDDAELDEYFQVDKASTKHNGYFVNKGKLEQIEASLSPNVTPKKRRRKDLARSIHNEKDGKQISKNHLNMSDTRIRAPARSIASMGKKSSGPKNVVTPFDEHYQDGGHLKNKINTPTSTYRKKSADLTIKSENPSYLKAPLQSVMKDFDEQKVGTIPSRDNTFKSRGTGESFGAIYPVARNKAIPSQVESASKKLLSGETDIEASSKIRRKERNGLGEFSPLNPSIFTYPAQVVHPSSTQMKEGFAVRSKGTTLERAIRDLEKIVALCKPPGLDIQEMDASSQGVKRRLPQEVTQKLAKVARLSASQFKISEDDLIDRLMGILGHLVQRKTLKRNMREMVELGLSAKQQKADRLQQIKKEVNEMIGTHVAIFKTKVTEPQGSSADDFQGTSIKDERRPHKGKFRMDRALEDKICDLYDLYVEGMDEDKGPQSRKLYVELAELWPSGYMDNLGIKEAIYRSKERKRAMYNRHKARDEERTKRKILASAVRVDESNLNAQVRAVQERAAIDSSTQVNISLDKQIINQPYTSSGRMAEPSPTNDFGHHLGSKHYEKMRGNSSMATDDVVNNVKKKIKRRLESDPGDTCAHPVILSQQDSKEKLKPHKHSDDDINMNKLSKSNMP</sequence>
<dbReference type="Pfam" id="PF14075">
    <property type="entry name" value="UBN_AB"/>
    <property type="match status" value="1"/>
</dbReference>
<keyword evidence="6" id="KW-1185">Reference proteome</keyword>